<accession>A0ABT9YW43</accession>
<protein>
    <submittedName>
        <fullName evidence="5">AcrR family transcriptional regulator</fullName>
    </submittedName>
</protein>
<evidence type="ECO:0000256" key="2">
    <source>
        <dbReference type="ARBA" id="ARBA00023125"/>
    </source>
</evidence>
<evidence type="ECO:0000259" key="4">
    <source>
        <dbReference type="PROSITE" id="PS50977"/>
    </source>
</evidence>
<evidence type="ECO:0000313" key="5">
    <source>
        <dbReference type="EMBL" id="MDQ0224025.1"/>
    </source>
</evidence>
<dbReference type="EMBL" id="JAUSTZ010000001">
    <property type="protein sequence ID" value="MDQ0224025.1"/>
    <property type="molecule type" value="Genomic_DNA"/>
</dbReference>
<sequence length="202" mass="23445">MSNKNDYIDRRIVKSKKAMKDAILSLMKEKDFNEISITDIVRFADLNRGTFYKHYQYKEDLFNEIIDEVLTSLVDSYREPYKGIQLLEVNKLTTSAVKVFDHVQQYSNFYSLIVQPNVLTGFQQKFCAVLKDLTLNDLNDSFPNPRVNRELHASYQAYAILGLIIEWINGGFIYSSTYMAEQLLEILKHSIASSVVKTNFEN</sequence>
<keyword evidence="6" id="KW-1185">Reference proteome</keyword>
<feature type="domain" description="HTH tetR-type" evidence="4">
    <location>
        <begin position="13"/>
        <end position="73"/>
    </location>
</feature>
<feature type="DNA-binding region" description="H-T-H motif" evidence="3">
    <location>
        <begin position="36"/>
        <end position="55"/>
    </location>
</feature>
<dbReference type="InterPro" id="IPR050624">
    <property type="entry name" value="HTH-type_Tx_Regulator"/>
</dbReference>
<proteinExistence type="predicted"/>
<keyword evidence="2 3" id="KW-0238">DNA-binding</keyword>
<dbReference type="Pfam" id="PF00440">
    <property type="entry name" value="TetR_N"/>
    <property type="match status" value="1"/>
</dbReference>
<name>A0ABT9YW43_9BACI</name>
<dbReference type="PANTHER" id="PTHR43479">
    <property type="entry name" value="ACREF/ENVCD OPERON REPRESSOR-RELATED"/>
    <property type="match status" value="1"/>
</dbReference>
<dbReference type="Pfam" id="PF14278">
    <property type="entry name" value="TetR_C_8"/>
    <property type="match status" value="1"/>
</dbReference>
<evidence type="ECO:0000256" key="3">
    <source>
        <dbReference type="PROSITE-ProRule" id="PRU00335"/>
    </source>
</evidence>
<dbReference type="SUPFAM" id="SSF46689">
    <property type="entry name" value="Homeodomain-like"/>
    <property type="match status" value="1"/>
</dbReference>
<evidence type="ECO:0000313" key="6">
    <source>
        <dbReference type="Proteomes" id="UP001232245"/>
    </source>
</evidence>
<dbReference type="PROSITE" id="PS50977">
    <property type="entry name" value="HTH_TETR_2"/>
    <property type="match status" value="1"/>
</dbReference>
<gene>
    <name evidence="5" type="ORF">J2S02_000347</name>
</gene>
<dbReference type="Proteomes" id="UP001232245">
    <property type="component" value="Unassembled WGS sequence"/>
</dbReference>
<dbReference type="Gene3D" id="1.10.357.10">
    <property type="entry name" value="Tetracycline Repressor, domain 2"/>
    <property type="match status" value="1"/>
</dbReference>
<reference evidence="5 6" key="1">
    <citation type="submission" date="2023-07" db="EMBL/GenBank/DDBJ databases">
        <title>Genomic Encyclopedia of Type Strains, Phase IV (KMG-IV): sequencing the most valuable type-strain genomes for metagenomic binning, comparative biology and taxonomic classification.</title>
        <authorList>
            <person name="Goeker M."/>
        </authorList>
    </citation>
    <scope>NUCLEOTIDE SEQUENCE [LARGE SCALE GENOMIC DNA]</scope>
    <source>
        <strain evidence="5 6">DSM 17723</strain>
    </source>
</reference>
<dbReference type="PANTHER" id="PTHR43479:SF7">
    <property type="entry name" value="TETR-FAMILY TRANSCRIPTIONAL REGULATOR"/>
    <property type="match status" value="1"/>
</dbReference>
<dbReference type="RefSeq" id="WP_095298487.1">
    <property type="nucleotide sequence ID" value="NZ_CADEPK010000120.1"/>
</dbReference>
<comment type="caution">
    <text evidence="5">The sequence shown here is derived from an EMBL/GenBank/DDBJ whole genome shotgun (WGS) entry which is preliminary data.</text>
</comment>
<keyword evidence="1" id="KW-0678">Repressor</keyword>
<dbReference type="InterPro" id="IPR009057">
    <property type="entry name" value="Homeodomain-like_sf"/>
</dbReference>
<dbReference type="InterPro" id="IPR001647">
    <property type="entry name" value="HTH_TetR"/>
</dbReference>
<organism evidence="5 6">
    <name type="scientific">Metabacillus niabensis</name>
    <dbReference type="NCBI Taxonomy" id="324854"/>
    <lineage>
        <taxon>Bacteria</taxon>
        <taxon>Bacillati</taxon>
        <taxon>Bacillota</taxon>
        <taxon>Bacilli</taxon>
        <taxon>Bacillales</taxon>
        <taxon>Bacillaceae</taxon>
        <taxon>Metabacillus</taxon>
    </lineage>
</organism>
<evidence type="ECO:0000256" key="1">
    <source>
        <dbReference type="ARBA" id="ARBA00022491"/>
    </source>
</evidence>
<dbReference type="InterPro" id="IPR039532">
    <property type="entry name" value="TetR_C_Firmicutes"/>
</dbReference>